<dbReference type="PATRIC" id="fig|1088721.3.peg.1954"/>
<keyword evidence="9" id="KW-1185">Reference proteome</keyword>
<evidence type="ECO:0000259" key="6">
    <source>
        <dbReference type="Pfam" id="PF00326"/>
    </source>
</evidence>
<dbReference type="OrthoDB" id="9801421at2"/>
<dbReference type="PANTHER" id="PTHR11757:SF19">
    <property type="entry name" value="PROLYL ENDOPEPTIDASE-LIKE"/>
    <property type="match status" value="1"/>
</dbReference>
<dbReference type="SUPFAM" id="SSF50993">
    <property type="entry name" value="Peptidase/esterase 'gauge' domain"/>
    <property type="match status" value="1"/>
</dbReference>
<name>G6ECA5_9SPHN</name>
<proteinExistence type="inferred from homology"/>
<evidence type="ECO:0000313" key="8">
    <source>
        <dbReference type="EMBL" id="EHJ61039.1"/>
    </source>
</evidence>
<dbReference type="Proteomes" id="UP000004030">
    <property type="component" value="Unassembled WGS sequence"/>
</dbReference>
<dbReference type="PANTHER" id="PTHR11757">
    <property type="entry name" value="PROTEASE FAMILY S9A OLIGOPEPTIDASE"/>
    <property type="match status" value="1"/>
</dbReference>
<feature type="region of interest" description="Disordered" evidence="5">
    <location>
        <begin position="1"/>
        <end position="23"/>
    </location>
</feature>
<comment type="similarity">
    <text evidence="1">Belongs to the peptidase S9A family.</text>
</comment>
<keyword evidence="3" id="KW-0378">Hydrolase</keyword>
<evidence type="ECO:0000256" key="1">
    <source>
        <dbReference type="ARBA" id="ARBA00005228"/>
    </source>
</evidence>
<accession>G6ECA5</accession>
<evidence type="ECO:0000259" key="7">
    <source>
        <dbReference type="Pfam" id="PF02897"/>
    </source>
</evidence>
<dbReference type="Gene3D" id="3.40.50.1820">
    <property type="entry name" value="alpha/beta hydrolase"/>
    <property type="match status" value="1"/>
</dbReference>
<gene>
    <name evidence="8" type="ORF">NSU_1975</name>
</gene>
<reference evidence="8 9" key="1">
    <citation type="journal article" date="2012" name="J. Bacteriol.">
        <title>Genome sequence of benzo(a)pyrene-degrading bacterium Novosphingobium pentaromativorans US6-1.</title>
        <authorList>
            <person name="Luo Y.R."/>
            <person name="Kang S.G."/>
            <person name="Kim S.J."/>
            <person name="Kim M.R."/>
            <person name="Li N."/>
            <person name="Lee J.H."/>
            <person name="Kwon K.K."/>
        </authorList>
    </citation>
    <scope>NUCLEOTIDE SEQUENCE [LARGE SCALE GENOMIC DNA]</scope>
    <source>
        <strain evidence="8 9">US6-1</strain>
    </source>
</reference>
<dbReference type="InterPro" id="IPR002470">
    <property type="entry name" value="Peptidase_S9A"/>
</dbReference>
<dbReference type="Gene3D" id="2.130.10.120">
    <property type="entry name" value="Prolyl oligopeptidase, N-terminal domain"/>
    <property type="match status" value="1"/>
</dbReference>
<feature type="domain" description="Peptidase S9A N-terminal" evidence="7">
    <location>
        <begin position="15"/>
        <end position="415"/>
    </location>
</feature>
<dbReference type="SUPFAM" id="SSF53474">
    <property type="entry name" value="alpha/beta-Hydrolases"/>
    <property type="match status" value="1"/>
</dbReference>
<evidence type="ECO:0000313" key="9">
    <source>
        <dbReference type="Proteomes" id="UP000004030"/>
    </source>
</evidence>
<dbReference type="STRING" id="1088721.JI59_10190"/>
<dbReference type="InterPro" id="IPR051543">
    <property type="entry name" value="Serine_Peptidase_S9A"/>
</dbReference>
<dbReference type="InterPro" id="IPR001375">
    <property type="entry name" value="Peptidase_S9_cat"/>
</dbReference>
<dbReference type="RefSeq" id="WP_007012890.1">
    <property type="nucleotide sequence ID" value="NZ_AGFM01000028.1"/>
</dbReference>
<evidence type="ECO:0000256" key="4">
    <source>
        <dbReference type="ARBA" id="ARBA00022825"/>
    </source>
</evidence>
<comment type="caution">
    <text evidence="8">The sequence shown here is derived from an EMBL/GenBank/DDBJ whole genome shotgun (WGS) entry which is preliminary data.</text>
</comment>
<dbReference type="eggNOG" id="COG1770">
    <property type="taxonomic scope" value="Bacteria"/>
</dbReference>
<dbReference type="Pfam" id="PF02897">
    <property type="entry name" value="Peptidase_S9_N"/>
    <property type="match status" value="1"/>
</dbReference>
<protein>
    <submittedName>
        <fullName evidence="8">Oligopeptidase B</fullName>
    </submittedName>
</protein>
<dbReference type="InterPro" id="IPR029058">
    <property type="entry name" value="AB_hydrolase_fold"/>
</dbReference>
<dbReference type="GO" id="GO:0004252">
    <property type="term" value="F:serine-type endopeptidase activity"/>
    <property type="evidence" value="ECO:0007669"/>
    <property type="project" value="InterPro"/>
</dbReference>
<dbReference type="GO" id="GO:0006508">
    <property type="term" value="P:proteolysis"/>
    <property type="evidence" value="ECO:0007669"/>
    <property type="project" value="UniProtKB-KW"/>
</dbReference>
<evidence type="ECO:0000256" key="2">
    <source>
        <dbReference type="ARBA" id="ARBA00022670"/>
    </source>
</evidence>
<evidence type="ECO:0000256" key="5">
    <source>
        <dbReference type="SAM" id="MobiDB-lite"/>
    </source>
</evidence>
<dbReference type="PRINTS" id="PR00862">
    <property type="entry name" value="PROLIGOPTASE"/>
</dbReference>
<keyword evidence="4" id="KW-0720">Serine protease</keyword>
<dbReference type="Pfam" id="PF00326">
    <property type="entry name" value="Peptidase_S9"/>
    <property type="match status" value="1"/>
</dbReference>
<organism evidence="8 9">
    <name type="scientific">Novosphingobium pentaromativorans US6-1</name>
    <dbReference type="NCBI Taxonomy" id="1088721"/>
    <lineage>
        <taxon>Bacteria</taxon>
        <taxon>Pseudomonadati</taxon>
        <taxon>Pseudomonadota</taxon>
        <taxon>Alphaproteobacteria</taxon>
        <taxon>Sphingomonadales</taxon>
        <taxon>Sphingomonadaceae</taxon>
        <taxon>Novosphingobium</taxon>
    </lineage>
</organism>
<evidence type="ECO:0000256" key="3">
    <source>
        <dbReference type="ARBA" id="ARBA00022801"/>
    </source>
</evidence>
<dbReference type="MEROPS" id="S09.010"/>
<dbReference type="EMBL" id="AGFM01000028">
    <property type="protein sequence ID" value="EHJ61039.1"/>
    <property type="molecule type" value="Genomic_DNA"/>
</dbReference>
<feature type="compositionally biased region" description="Polar residues" evidence="5">
    <location>
        <begin position="1"/>
        <end position="11"/>
    </location>
</feature>
<dbReference type="AlphaFoldDB" id="G6ECA5"/>
<sequence length="692" mass="77274">MRDMADSTQTVAGPPQAAKKPHSFTYHGLSVSDDYAWLRDPGYPQVTDKEVLAHLEAENRWFEARMADRKGAIDTLFKEMRARIKEADKSVPQKDGDWHYWIEFEEGAEYKKWWRRPVGGGEDQLILDEVSLAEGKEYFSLGAISVSKGGRLLAYSFDDSGSERFTARIKNLETGELLPDEIPGTLSSLVWVGDDRGLVYSLANEQWRTDNARLHWLGDPLDKDVELYHESDDGFRVGSSLSSNEDWLIIGTSDHETSEARLVRTADPLGEQILVKPRSKGVEYDVDEREGVLYIHANDTHENFRLATAPLDNPGEWTTLIEGSDDFYLTGVDLFRDFYVIEGRRAGLDQIEVRYYDDPARVEPIVFPEASYSAGLSNNPEWHMDTLRLSYESMVSPATVYDYDVAGRTLETLKVQEIPSGYDASLYATERLEITARDGTAVPVSLVYRRDRTGAGPLHLYGYGAYGIAIEPGFSTSRLSLVDRGFAFAIAHIRGGDDLGRAWYKAGKLERRTNTFNDFVDVARGLVERGFTAPGKISISGGSAGGELMGAVVNSDPDLFGAVVAHVPFVDVLNTMLDESLPLTPGEWPEWGNPIEDRAAFELILSYSPYDQVKPQAYPPIMVTAGLNDPRVTYWEPAKWVARLRELKTDGNELILKTNMGAGHGGKSGRFESLKETAEEFAFILWQLGVEV</sequence>
<dbReference type="InterPro" id="IPR023302">
    <property type="entry name" value="Pept_S9A_N"/>
</dbReference>
<keyword evidence="2" id="KW-0645">Protease</keyword>
<feature type="domain" description="Peptidase S9 prolyl oligopeptidase catalytic" evidence="6">
    <location>
        <begin position="474"/>
        <end position="689"/>
    </location>
</feature>
<dbReference type="KEGG" id="npn:JI59_10190"/>